<dbReference type="Proteomes" id="UP000013086">
    <property type="component" value="Unassembled WGS sequence"/>
</dbReference>
<sequence length="58" mass="6746">MPKYPDDYYLTHQEIDDLRSDAKQASKVATGLFYDAIPFSEVESMHQKISKINPLDRK</sequence>
<dbReference type="PATRIC" id="fig|1217715.3.peg.12"/>
<dbReference type="OrthoDB" id="5297106at2"/>
<accession>N8P4D7</accession>
<evidence type="ECO:0000313" key="1">
    <source>
        <dbReference type="EMBL" id="ENU21446.1"/>
    </source>
</evidence>
<dbReference type="RefSeq" id="WP_004650139.1">
    <property type="nucleotide sequence ID" value="NZ_KB849169.1"/>
</dbReference>
<proteinExistence type="predicted"/>
<gene>
    <name evidence="1" type="ORF">F994_00013</name>
</gene>
<organism evidence="1 2">
    <name type="scientific">Acinetobacter bohemicus ANC 3994</name>
    <dbReference type="NCBI Taxonomy" id="1217715"/>
    <lineage>
        <taxon>Bacteria</taxon>
        <taxon>Pseudomonadati</taxon>
        <taxon>Pseudomonadota</taxon>
        <taxon>Gammaproteobacteria</taxon>
        <taxon>Moraxellales</taxon>
        <taxon>Moraxellaceae</taxon>
        <taxon>Acinetobacter</taxon>
    </lineage>
</organism>
<comment type="caution">
    <text evidence="1">The sequence shown here is derived from an EMBL/GenBank/DDBJ whole genome shotgun (WGS) entry which is preliminary data.</text>
</comment>
<dbReference type="AlphaFoldDB" id="N8P4D7"/>
<name>N8P4D7_9GAMM</name>
<dbReference type="EMBL" id="APOH01000002">
    <property type="protein sequence ID" value="ENU21446.1"/>
    <property type="molecule type" value="Genomic_DNA"/>
</dbReference>
<evidence type="ECO:0000313" key="2">
    <source>
        <dbReference type="Proteomes" id="UP000013086"/>
    </source>
</evidence>
<dbReference type="HOGENOM" id="CLU_2968746_0_0_6"/>
<protein>
    <submittedName>
        <fullName evidence="1">Uncharacterized protein</fullName>
    </submittedName>
</protein>
<reference evidence="1 2" key="1">
    <citation type="submission" date="2013-02" db="EMBL/GenBank/DDBJ databases">
        <title>The Genome Sequence of Acinetobacter sp. ANC 3994.</title>
        <authorList>
            <consortium name="The Broad Institute Genome Sequencing Platform"/>
            <consortium name="The Broad Institute Genome Sequencing Center for Infectious Disease"/>
            <person name="Cerqueira G."/>
            <person name="Feldgarden M."/>
            <person name="Courvalin P."/>
            <person name="Perichon B."/>
            <person name="Grillot-Courvalin C."/>
            <person name="Clermont D."/>
            <person name="Rocha E."/>
            <person name="Yoon E.-J."/>
            <person name="Nemec A."/>
            <person name="Walker B."/>
            <person name="Young S.K."/>
            <person name="Zeng Q."/>
            <person name="Gargeya S."/>
            <person name="Fitzgerald M."/>
            <person name="Haas B."/>
            <person name="Abouelleil A."/>
            <person name="Alvarado L."/>
            <person name="Arachchi H.M."/>
            <person name="Berlin A.M."/>
            <person name="Chapman S.B."/>
            <person name="Dewar J."/>
            <person name="Goldberg J."/>
            <person name="Griggs A."/>
            <person name="Gujja S."/>
            <person name="Hansen M."/>
            <person name="Howarth C."/>
            <person name="Imamovic A."/>
            <person name="Larimer J."/>
            <person name="McCowan C."/>
            <person name="Murphy C."/>
            <person name="Neiman D."/>
            <person name="Pearson M."/>
            <person name="Priest M."/>
            <person name="Roberts A."/>
            <person name="Saif S."/>
            <person name="Shea T."/>
            <person name="Sisk P."/>
            <person name="Sykes S."/>
            <person name="Wortman J."/>
            <person name="Nusbaum C."/>
            <person name="Birren B."/>
        </authorList>
    </citation>
    <scope>NUCLEOTIDE SEQUENCE [LARGE SCALE GENOMIC DNA]</scope>
    <source>
        <strain evidence="1 2">ANC 3994</strain>
    </source>
</reference>